<name>A0A1Y1U8Z1_9TREE</name>
<dbReference type="InterPro" id="IPR005576">
    <property type="entry name" value="Rpb7-like_N"/>
</dbReference>
<dbReference type="InParanoid" id="A0A1Y1U8Z1"/>
<dbReference type="STRING" id="4999.A0A1Y1U8Z1"/>
<protein>
    <submittedName>
        <fullName evidence="8">RNA polymerase III subunit Rpc25-domain-containing protein</fullName>
    </submittedName>
</protein>
<dbReference type="EMBL" id="NBSH01000016">
    <property type="protein sequence ID" value="ORX33967.1"/>
    <property type="molecule type" value="Genomic_DNA"/>
</dbReference>
<dbReference type="SUPFAM" id="SSF88798">
    <property type="entry name" value="N-terminal, heterodimerisation domain of RBP7 (RpoE)"/>
    <property type="match status" value="1"/>
</dbReference>
<keyword evidence="3" id="KW-0240">DNA-directed RNA polymerase</keyword>
<gene>
    <name evidence="8" type="ORF">BD324DRAFT_637824</name>
</gene>
<dbReference type="RefSeq" id="XP_021868255.1">
    <property type="nucleotide sequence ID" value="XM_022017053.1"/>
</dbReference>
<dbReference type="SUPFAM" id="SSF50249">
    <property type="entry name" value="Nucleic acid-binding proteins"/>
    <property type="match status" value="1"/>
</dbReference>
<comment type="caution">
    <text evidence="8">The sequence shown here is derived from an EMBL/GenBank/DDBJ whole genome shotgun (WGS) entry which is preliminary data.</text>
</comment>
<dbReference type="InterPro" id="IPR013238">
    <property type="entry name" value="RNA_pol_III_Rbc25"/>
</dbReference>
<dbReference type="FunCoup" id="A0A1Y1U8Z1">
    <property type="interactions" value="418"/>
</dbReference>
<dbReference type="InterPro" id="IPR012340">
    <property type="entry name" value="NA-bd_OB-fold"/>
</dbReference>
<evidence type="ECO:0000256" key="2">
    <source>
        <dbReference type="ARBA" id="ARBA00009307"/>
    </source>
</evidence>
<dbReference type="InterPro" id="IPR036898">
    <property type="entry name" value="RNA_pol_Rpb7-like_N_sf"/>
</dbReference>
<evidence type="ECO:0000256" key="5">
    <source>
        <dbReference type="ARBA" id="ARBA00023242"/>
    </source>
</evidence>
<dbReference type="Gene3D" id="2.40.50.140">
    <property type="entry name" value="Nucleic acid-binding proteins"/>
    <property type="match status" value="1"/>
</dbReference>
<dbReference type="Pfam" id="PF08292">
    <property type="entry name" value="RNA_pol_Rbc25"/>
    <property type="match status" value="1"/>
</dbReference>
<dbReference type="AlphaFoldDB" id="A0A1Y1U8Z1"/>
<dbReference type="OrthoDB" id="10256606at2759"/>
<proteinExistence type="inferred from homology"/>
<evidence type="ECO:0000259" key="6">
    <source>
        <dbReference type="Pfam" id="PF03876"/>
    </source>
</evidence>
<evidence type="ECO:0000256" key="1">
    <source>
        <dbReference type="ARBA" id="ARBA00004123"/>
    </source>
</evidence>
<evidence type="ECO:0000256" key="4">
    <source>
        <dbReference type="ARBA" id="ARBA00023163"/>
    </source>
</evidence>
<dbReference type="GeneID" id="33558862"/>
<evidence type="ECO:0000259" key="7">
    <source>
        <dbReference type="Pfam" id="PF08292"/>
    </source>
</evidence>
<evidence type="ECO:0000313" key="9">
    <source>
        <dbReference type="Proteomes" id="UP000193218"/>
    </source>
</evidence>
<dbReference type="Pfam" id="PF03876">
    <property type="entry name" value="SHS2_Rpb7-N"/>
    <property type="match status" value="1"/>
</dbReference>
<keyword evidence="5" id="KW-0539">Nucleus</keyword>
<evidence type="ECO:0000313" key="8">
    <source>
        <dbReference type="EMBL" id="ORX33967.1"/>
    </source>
</evidence>
<dbReference type="PANTHER" id="PTHR12709">
    <property type="entry name" value="DNA-DIRECTED RNA POLYMERASE II, III"/>
    <property type="match status" value="1"/>
</dbReference>
<comment type="similarity">
    <text evidence="2">Belongs to the eukaryotic RPB7/RPC8 RNA polymerase subunit family.</text>
</comment>
<dbReference type="Gene3D" id="3.30.1490.120">
    <property type="entry name" value="RNA polymerase Rpb7-like, N-terminal domain"/>
    <property type="match status" value="1"/>
</dbReference>
<reference evidence="8 9" key="1">
    <citation type="submission" date="2017-03" db="EMBL/GenBank/DDBJ databases">
        <title>Widespread Adenine N6-methylation of Active Genes in Fungi.</title>
        <authorList>
            <consortium name="DOE Joint Genome Institute"/>
            <person name="Mondo S.J."/>
            <person name="Dannebaum R.O."/>
            <person name="Kuo R.C."/>
            <person name="Louie K.B."/>
            <person name="Bewick A.J."/>
            <person name="Labutti K."/>
            <person name="Haridas S."/>
            <person name="Kuo A."/>
            <person name="Salamov A."/>
            <person name="Ahrendt S.R."/>
            <person name="Lau R."/>
            <person name="Bowen B.P."/>
            <person name="Lipzen A."/>
            <person name="Sullivan W."/>
            <person name="Andreopoulos W.B."/>
            <person name="Clum A."/>
            <person name="Lindquist E."/>
            <person name="Daum C."/>
            <person name="Northen T.R."/>
            <person name="Ramamoorthy G."/>
            <person name="Schmitz R.J."/>
            <person name="Gryganskyi A."/>
            <person name="Culley D."/>
            <person name="Magnuson J."/>
            <person name="James T.Y."/>
            <person name="O'Malley M.A."/>
            <person name="Stajich J.E."/>
            <person name="Spatafora J.W."/>
            <person name="Visel A."/>
            <person name="Grigoriev I.V."/>
        </authorList>
    </citation>
    <scope>NUCLEOTIDE SEQUENCE [LARGE SCALE GENOMIC DNA]</scope>
    <source>
        <strain evidence="8 9">NRRL Y-17943</strain>
    </source>
</reference>
<dbReference type="GO" id="GO:0006384">
    <property type="term" value="P:transcription initiation at RNA polymerase III promoter"/>
    <property type="evidence" value="ECO:0007669"/>
    <property type="project" value="TreeGrafter"/>
</dbReference>
<feature type="domain" description="RNA polymerase III subunit Rpc25" evidence="7">
    <location>
        <begin position="83"/>
        <end position="219"/>
    </location>
</feature>
<sequence length="233" mass="26388">MFVLIGVRDTVPVKPEAFEIPAAITIQDAINKKYANKLIPQKGLGLSCFDILTAEDGRVTWGNGLMYYKVSFRLLLFAPFIGEVLVGQVLSTTKSYIRVSMGFFNDIYITPNLLPPNSAYDPNEERFFWLSDPEPEDRVYTQHELLNTVVTSRLFIDPGEPIRFRVSDIEWQDVRPQPKARHDIANGHEEESEEDPFHKAGYKIFATIADVGLGVVSWWADAEEVGEEAMDES</sequence>
<keyword evidence="4" id="KW-0804">Transcription</keyword>
<dbReference type="GO" id="GO:0005666">
    <property type="term" value="C:RNA polymerase III complex"/>
    <property type="evidence" value="ECO:0007669"/>
    <property type="project" value="TreeGrafter"/>
</dbReference>
<accession>A0A1Y1U8Z1</accession>
<organism evidence="8 9">
    <name type="scientific">Kockovaella imperatae</name>
    <dbReference type="NCBI Taxonomy" id="4999"/>
    <lineage>
        <taxon>Eukaryota</taxon>
        <taxon>Fungi</taxon>
        <taxon>Dikarya</taxon>
        <taxon>Basidiomycota</taxon>
        <taxon>Agaricomycotina</taxon>
        <taxon>Tremellomycetes</taxon>
        <taxon>Tremellales</taxon>
        <taxon>Cuniculitremaceae</taxon>
        <taxon>Kockovaella</taxon>
    </lineage>
</organism>
<evidence type="ECO:0000256" key="3">
    <source>
        <dbReference type="ARBA" id="ARBA00022478"/>
    </source>
</evidence>
<dbReference type="InterPro" id="IPR045113">
    <property type="entry name" value="Rpb7-like"/>
</dbReference>
<keyword evidence="9" id="KW-1185">Reference proteome</keyword>
<dbReference type="PANTHER" id="PTHR12709:SF1">
    <property type="entry name" value="DNA-DIRECTED RNA POLYMERASE III SUBUNIT RPC8"/>
    <property type="match status" value="1"/>
</dbReference>
<comment type="subcellular location">
    <subcellularLocation>
        <location evidence="1">Nucleus</location>
    </subcellularLocation>
</comment>
<dbReference type="Proteomes" id="UP000193218">
    <property type="component" value="Unassembled WGS sequence"/>
</dbReference>
<feature type="domain" description="RNA polymerase Rpb7-like N-terminal" evidence="6">
    <location>
        <begin position="8"/>
        <end position="64"/>
    </location>
</feature>